<feature type="domain" description="DUF218" evidence="2">
    <location>
        <begin position="26"/>
        <end position="149"/>
    </location>
</feature>
<sequence length="169" mass="18129">MLAWLGGFVAFIATLPAPALPGTRTDAAIVLTGGPGRVARGVQVLEDGLAKRLLISGVGDRVTRPVLTEKAGVPPRLLACCIDLGFVADDTRGNADEAEAWVIRHRWRSVRLITAAYHLPRANAELAAKLGPDVRVVPDGVPAGLPLLPLAREYSKFIVRWPMLQMGLR</sequence>
<evidence type="ECO:0000256" key="1">
    <source>
        <dbReference type="SAM" id="SignalP"/>
    </source>
</evidence>
<evidence type="ECO:0000259" key="2">
    <source>
        <dbReference type="Pfam" id="PF02698"/>
    </source>
</evidence>
<feature type="signal peptide" evidence="1">
    <location>
        <begin position="1"/>
        <end position="19"/>
    </location>
</feature>
<dbReference type="EMBL" id="CP059851">
    <property type="protein sequence ID" value="QMW24510.1"/>
    <property type="molecule type" value="Genomic_DNA"/>
</dbReference>
<reference evidence="3 4" key="1">
    <citation type="submission" date="2020-07" db="EMBL/GenBank/DDBJ databases">
        <title>Complete genome sequence for Sandaracinobacter sp. M6.</title>
        <authorList>
            <person name="Tang Y."/>
            <person name="Liu Q."/>
            <person name="Guo Z."/>
            <person name="Lei P."/>
            <person name="Huang B."/>
        </authorList>
    </citation>
    <scope>NUCLEOTIDE SEQUENCE [LARGE SCALE GENOMIC DNA]</scope>
    <source>
        <strain evidence="3 4">M6</strain>
    </source>
</reference>
<dbReference type="Pfam" id="PF02698">
    <property type="entry name" value="DUF218"/>
    <property type="match status" value="1"/>
</dbReference>
<keyword evidence="4" id="KW-1185">Reference proteome</keyword>
<organism evidence="3 4">
    <name type="scientific">Sandaracinobacteroides saxicola</name>
    <dbReference type="NCBI Taxonomy" id="2759707"/>
    <lineage>
        <taxon>Bacteria</taxon>
        <taxon>Pseudomonadati</taxon>
        <taxon>Pseudomonadota</taxon>
        <taxon>Alphaproteobacteria</taxon>
        <taxon>Sphingomonadales</taxon>
        <taxon>Sphingosinicellaceae</taxon>
        <taxon>Sandaracinobacteroides</taxon>
    </lineage>
</organism>
<keyword evidence="1" id="KW-0732">Signal</keyword>
<evidence type="ECO:0000313" key="4">
    <source>
        <dbReference type="Proteomes" id="UP000515292"/>
    </source>
</evidence>
<accession>A0A7G5IMB8</accession>
<dbReference type="KEGG" id="sand:H3309_03595"/>
<dbReference type="InterPro" id="IPR003848">
    <property type="entry name" value="DUF218"/>
</dbReference>
<proteinExistence type="predicted"/>
<dbReference type="Proteomes" id="UP000515292">
    <property type="component" value="Chromosome"/>
</dbReference>
<protein>
    <submittedName>
        <fullName evidence="3">YdcF family protein</fullName>
    </submittedName>
</protein>
<dbReference type="CDD" id="cd06259">
    <property type="entry name" value="YdcF-like"/>
    <property type="match status" value="1"/>
</dbReference>
<dbReference type="AlphaFoldDB" id="A0A7G5IMB8"/>
<gene>
    <name evidence="3" type="ORF">H3309_03595</name>
</gene>
<name>A0A7G5IMB8_9SPHN</name>
<feature type="chain" id="PRO_5028909114" evidence="1">
    <location>
        <begin position="20"/>
        <end position="169"/>
    </location>
</feature>
<evidence type="ECO:0000313" key="3">
    <source>
        <dbReference type="EMBL" id="QMW24510.1"/>
    </source>
</evidence>